<keyword evidence="1" id="KW-1133">Transmembrane helix</keyword>
<dbReference type="EMBL" id="QDKM01000001">
    <property type="protein sequence ID" value="PVH30084.1"/>
    <property type="molecule type" value="Genomic_DNA"/>
</dbReference>
<feature type="transmembrane region" description="Helical" evidence="1">
    <location>
        <begin position="214"/>
        <end position="237"/>
    </location>
</feature>
<dbReference type="OrthoDB" id="8457229at2"/>
<protein>
    <recommendedName>
        <fullName evidence="4">Glycosyltransferase RgtA/B/C/D-like domain-containing protein</fullName>
    </recommendedName>
</protein>
<gene>
    <name evidence="2" type="ORF">DDE20_00470</name>
</gene>
<feature type="transmembrane region" description="Helical" evidence="1">
    <location>
        <begin position="249"/>
        <end position="271"/>
    </location>
</feature>
<keyword evidence="1" id="KW-0812">Transmembrane</keyword>
<feature type="transmembrane region" description="Helical" evidence="1">
    <location>
        <begin position="173"/>
        <end position="194"/>
    </location>
</feature>
<keyword evidence="1" id="KW-0472">Membrane</keyword>
<name>A0A2T8HXF5_9RHOB</name>
<dbReference type="RefSeq" id="WP_116556488.1">
    <property type="nucleotide sequence ID" value="NZ_QDKM01000001.1"/>
</dbReference>
<feature type="transmembrane region" description="Helical" evidence="1">
    <location>
        <begin position="115"/>
        <end position="134"/>
    </location>
</feature>
<evidence type="ECO:0008006" key="4">
    <source>
        <dbReference type="Google" id="ProtNLM"/>
    </source>
</evidence>
<feature type="transmembrane region" description="Helical" evidence="1">
    <location>
        <begin position="140"/>
        <end position="161"/>
    </location>
</feature>
<accession>A0A2T8HXF5</accession>
<evidence type="ECO:0000313" key="3">
    <source>
        <dbReference type="Proteomes" id="UP000245911"/>
    </source>
</evidence>
<comment type="caution">
    <text evidence="2">The sequence shown here is derived from an EMBL/GenBank/DDBJ whole genome shotgun (WGS) entry which is preliminary data.</text>
</comment>
<feature type="transmembrane region" description="Helical" evidence="1">
    <location>
        <begin position="291"/>
        <end position="312"/>
    </location>
</feature>
<feature type="transmembrane region" description="Helical" evidence="1">
    <location>
        <begin position="380"/>
        <end position="398"/>
    </location>
</feature>
<reference evidence="2 3" key="1">
    <citation type="submission" date="2018-04" db="EMBL/GenBank/DDBJ databases">
        <title>Pararhodobacter oceanense sp. nov., isolated from marine intertidal sediment.</title>
        <authorList>
            <person name="Wang X.-L."/>
            <person name="Du Z.-J."/>
        </authorList>
    </citation>
    <scope>NUCLEOTIDE SEQUENCE [LARGE SCALE GENOMIC DNA]</scope>
    <source>
        <strain evidence="2 3">AM505</strain>
    </source>
</reference>
<proteinExistence type="predicted"/>
<dbReference type="Proteomes" id="UP000245911">
    <property type="component" value="Unassembled WGS sequence"/>
</dbReference>
<sequence length="544" mass="59375">MRAVAFILYASLVTLLPVLVVAWNHGALTPFWFLAGDAYLYLGIGQSSSGLTMSFDGLRPTNGFHPLWQVFVRAATALSATPLQAIAATAYGAIAFTLGGVLLLGFAIRRFTGSWLLAMLAVPGVYYLTIGQALRNLPVWGFFSGMEAGLAFFIAALLAYLTSGLNARRRNPTWLTIGIILAFLVLTRLDELFIPACMAVTVALWPSRPYAERITAGALISLPTAIGLALFVGWSLWTTGMLAPVSGAAKGSGALVANAWVTLATFFAPMIELREGLTNYTADRAGLAGGAFRVVELIIPAAFAVGFLVHILRRNAQALWAPILAGICGGIVIKTIYNIGAVNYWHQAPWYFAVAMLMMTLGAAIMLAPAVRRLRRGGRVIATLVLATVTLLHASLWSSDLMTDRLRPAQRDFWLDRSDLQDRLIAADPEIRLLEFGDGMLNFTFDFPVRHGFVFAGDAQSLEALRAGRLLRESHAEGFEVLSSYEYLRVPEGAESWTSEDIRTFLLASFLAEDVKDELRHFTFEMLTVHRPSGVPFIRLIPRG</sequence>
<keyword evidence="3" id="KW-1185">Reference proteome</keyword>
<dbReference type="AlphaFoldDB" id="A0A2T8HXF5"/>
<evidence type="ECO:0000313" key="2">
    <source>
        <dbReference type="EMBL" id="PVH30084.1"/>
    </source>
</evidence>
<organism evidence="2 3">
    <name type="scientific">Pararhodobacter oceanensis</name>
    <dbReference type="NCBI Taxonomy" id="2172121"/>
    <lineage>
        <taxon>Bacteria</taxon>
        <taxon>Pseudomonadati</taxon>
        <taxon>Pseudomonadota</taxon>
        <taxon>Alphaproteobacteria</taxon>
        <taxon>Rhodobacterales</taxon>
        <taxon>Paracoccaceae</taxon>
        <taxon>Pararhodobacter</taxon>
    </lineage>
</organism>
<feature type="transmembrane region" description="Helical" evidence="1">
    <location>
        <begin position="319"/>
        <end position="337"/>
    </location>
</feature>
<feature type="transmembrane region" description="Helical" evidence="1">
    <location>
        <begin position="85"/>
        <end position="108"/>
    </location>
</feature>
<evidence type="ECO:0000256" key="1">
    <source>
        <dbReference type="SAM" id="Phobius"/>
    </source>
</evidence>
<feature type="transmembrane region" description="Helical" evidence="1">
    <location>
        <begin position="349"/>
        <end position="368"/>
    </location>
</feature>